<dbReference type="InterPro" id="IPR039523">
    <property type="entry name" value="RimK-rel_E_lig_ATP-grasp"/>
</dbReference>
<proteinExistence type="predicted"/>
<evidence type="ECO:0000259" key="1">
    <source>
        <dbReference type="Pfam" id="PF14397"/>
    </source>
</evidence>
<protein>
    <submittedName>
        <fullName evidence="2">Sugar-transfer associated ATP-grasp domain-containing protein</fullName>
    </submittedName>
</protein>
<dbReference type="RefSeq" id="WP_289725589.1">
    <property type="nucleotide sequence ID" value="NZ_JAUDUY010000006.1"/>
</dbReference>
<dbReference type="Gene3D" id="3.30.470.20">
    <property type="entry name" value="ATP-grasp fold, B domain"/>
    <property type="match status" value="1"/>
</dbReference>
<evidence type="ECO:0000313" key="3">
    <source>
        <dbReference type="Proteomes" id="UP001174839"/>
    </source>
</evidence>
<dbReference type="Pfam" id="PF14397">
    <property type="entry name" value="ATPgrasp_ST"/>
    <property type="match status" value="1"/>
</dbReference>
<reference evidence="2" key="1">
    <citation type="submission" date="2023-06" db="EMBL/GenBank/DDBJ databases">
        <title>Robiginitalea aurantiacus sp. nov. and Algoriphagus sediminis sp. nov., isolated from coastal sediment.</title>
        <authorList>
            <person name="Zhou Z.Y."/>
            <person name="An J."/>
            <person name="Jia Y.W."/>
            <person name="Du Z.J."/>
        </authorList>
    </citation>
    <scope>NUCLEOTIDE SEQUENCE</scope>
    <source>
        <strain evidence="2">M39</strain>
    </source>
</reference>
<organism evidence="2 3">
    <name type="scientific">Robiginitalea aurantiaca</name>
    <dbReference type="NCBI Taxonomy" id="3056915"/>
    <lineage>
        <taxon>Bacteria</taxon>
        <taxon>Pseudomonadati</taxon>
        <taxon>Bacteroidota</taxon>
        <taxon>Flavobacteriia</taxon>
        <taxon>Flavobacteriales</taxon>
        <taxon>Flavobacteriaceae</taxon>
        <taxon>Robiginitalea</taxon>
    </lineage>
</organism>
<feature type="domain" description="Alpha-L-glutamate ligase-related protein ATP-grasp" evidence="1">
    <location>
        <begin position="180"/>
        <end position="337"/>
    </location>
</feature>
<gene>
    <name evidence="2" type="ORF">QU605_12125</name>
</gene>
<evidence type="ECO:0000313" key="2">
    <source>
        <dbReference type="EMBL" id="MDM9632224.1"/>
    </source>
</evidence>
<dbReference type="EMBL" id="JAUDUY010000006">
    <property type="protein sequence ID" value="MDM9632224.1"/>
    <property type="molecule type" value="Genomic_DNA"/>
</dbReference>
<sequence length="356" mass="40607">MGIRKFRIPGQPGRMKVFFHDPDKKPLLKCVQEFVSLSVRKKEPAYHYFKYIYKKQITNIHDYLSINERARIHSSAVLNRYEYSSILRNKLNFEIYFRDLGLRMPGFIGYNFKDHFYKNDNIERITTNEGLKKFFNEVLLDNKIESLFIRPIDSRGGEGCYKLNLETIGTDLELISDQIREGSHVFTEVIQQHKAINKIHSSSVNTIRLITLQSDIAETKIISAAIRFGVGDGIVDNLHSGGFMVGINIETGVLNKFGWLEERTANGEVITHHPDSGIRLGGFQIPYFKEACEMVLEATKFLPKTLIGWDVAIQNDGPIIVEGNDSPGLEVSDVACKGLLRDPYFKMLVEQVNAKN</sequence>
<keyword evidence="3" id="KW-1185">Reference proteome</keyword>
<accession>A0ABT7WH27</accession>
<comment type="caution">
    <text evidence="2">The sequence shown here is derived from an EMBL/GenBank/DDBJ whole genome shotgun (WGS) entry which is preliminary data.</text>
</comment>
<name>A0ABT7WH27_9FLAO</name>
<dbReference type="Proteomes" id="UP001174839">
    <property type="component" value="Unassembled WGS sequence"/>
</dbReference>